<feature type="transmembrane region" description="Helical" evidence="6">
    <location>
        <begin position="276"/>
        <end position="295"/>
    </location>
</feature>
<feature type="transmembrane region" description="Helical" evidence="6">
    <location>
        <begin position="34"/>
        <end position="54"/>
    </location>
</feature>
<dbReference type="Gene3D" id="1.20.1250.20">
    <property type="entry name" value="MFS general substrate transporter like domains"/>
    <property type="match status" value="2"/>
</dbReference>
<dbReference type="EMBL" id="JBHSKV010000010">
    <property type="protein sequence ID" value="MFC5134676.1"/>
    <property type="molecule type" value="Genomic_DNA"/>
</dbReference>
<dbReference type="InterPro" id="IPR036259">
    <property type="entry name" value="MFS_trans_sf"/>
</dbReference>
<dbReference type="PROSITE" id="PS50850">
    <property type="entry name" value="MFS"/>
    <property type="match status" value="1"/>
</dbReference>
<evidence type="ECO:0000256" key="4">
    <source>
        <dbReference type="ARBA" id="ARBA00022989"/>
    </source>
</evidence>
<feature type="transmembrane region" description="Helical" evidence="6">
    <location>
        <begin position="332"/>
        <end position="356"/>
    </location>
</feature>
<evidence type="ECO:0000256" key="6">
    <source>
        <dbReference type="SAM" id="Phobius"/>
    </source>
</evidence>
<feature type="transmembrane region" description="Helical" evidence="6">
    <location>
        <begin position="202"/>
        <end position="225"/>
    </location>
</feature>
<keyword evidence="9" id="KW-1185">Reference proteome</keyword>
<dbReference type="Proteomes" id="UP001596145">
    <property type="component" value="Unassembled WGS sequence"/>
</dbReference>
<sequence length="390" mass="40941">MGWRYRHTVLTLCTFAFFATMVGRLAISPVVPQITESFAISNTVIGLALTGMWTSYALSQFPSGILGDRFGERRIILLAIGGTGVMSFLVAVSPVYAVFVVSVVVLGAFAGLHYSTATTLLSRTYDNIGTAIGIHTIGAPAGGLIAPIAAAWIGTRYGWRPAVAIGTAVTLPVFVLFAWRVKPTEPQRPDEPMRDRVRIGPVIELLSRPPIVFTAVIASAGAFVWQGTASFLPTFLIDYRGMSSTAAGLVFSSYFVVQAAAKPGLGAISDRYPRDVGVAVSLATSVAGMALFVVGPGLPGIVAALVLIGVGLGMAVTVEPRFMDELSEREQGVGFGLVRTVYLVVSALGSVITGFLADTFGWAAAFLVLASLLAAVLLAVIVNYALDLGY</sequence>
<dbReference type="InterPro" id="IPR011701">
    <property type="entry name" value="MFS"/>
</dbReference>
<evidence type="ECO:0000256" key="2">
    <source>
        <dbReference type="ARBA" id="ARBA00022475"/>
    </source>
</evidence>
<comment type="subcellular location">
    <subcellularLocation>
        <location evidence="1">Cell membrane</location>
        <topology evidence="1">Multi-pass membrane protein</topology>
    </subcellularLocation>
</comment>
<feature type="transmembrane region" description="Helical" evidence="6">
    <location>
        <begin position="98"/>
        <end position="116"/>
    </location>
</feature>
<proteinExistence type="predicted"/>
<dbReference type="GO" id="GO:0005886">
    <property type="term" value="C:plasma membrane"/>
    <property type="evidence" value="ECO:0007669"/>
    <property type="project" value="UniProtKB-SubCell"/>
</dbReference>
<evidence type="ECO:0000256" key="1">
    <source>
        <dbReference type="ARBA" id="ARBA00004651"/>
    </source>
</evidence>
<protein>
    <submittedName>
        <fullName evidence="8">MFS transporter</fullName>
    </submittedName>
</protein>
<dbReference type="SUPFAM" id="SSF103473">
    <property type="entry name" value="MFS general substrate transporter"/>
    <property type="match status" value="1"/>
</dbReference>
<dbReference type="Pfam" id="PF07690">
    <property type="entry name" value="MFS_1"/>
    <property type="match status" value="1"/>
</dbReference>
<dbReference type="InterPro" id="IPR050189">
    <property type="entry name" value="MFS_Efflux_Transporters"/>
</dbReference>
<evidence type="ECO:0000259" key="7">
    <source>
        <dbReference type="PROSITE" id="PS50850"/>
    </source>
</evidence>
<feature type="transmembrane region" description="Helical" evidence="6">
    <location>
        <begin position="362"/>
        <end position="386"/>
    </location>
</feature>
<feature type="transmembrane region" description="Helical" evidence="6">
    <location>
        <begin position="301"/>
        <end position="320"/>
    </location>
</feature>
<gene>
    <name evidence="8" type="ORF">ACFPJA_08070</name>
</gene>
<feature type="domain" description="Major facilitator superfamily (MFS) profile" evidence="7">
    <location>
        <begin position="9"/>
        <end position="388"/>
    </location>
</feature>
<keyword evidence="2" id="KW-1003">Cell membrane</keyword>
<evidence type="ECO:0000256" key="3">
    <source>
        <dbReference type="ARBA" id="ARBA00022692"/>
    </source>
</evidence>
<dbReference type="AlphaFoldDB" id="A0ABD5QRM4"/>
<dbReference type="PANTHER" id="PTHR43124">
    <property type="entry name" value="PURINE EFFLUX PUMP PBUE"/>
    <property type="match status" value="1"/>
</dbReference>
<keyword evidence="4 6" id="KW-1133">Transmembrane helix</keyword>
<comment type="caution">
    <text evidence="8">The sequence shown here is derived from an EMBL/GenBank/DDBJ whole genome shotgun (WGS) entry which is preliminary data.</text>
</comment>
<evidence type="ECO:0000256" key="5">
    <source>
        <dbReference type="ARBA" id="ARBA00023136"/>
    </source>
</evidence>
<accession>A0ABD5QRM4</accession>
<feature type="transmembrane region" description="Helical" evidence="6">
    <location>
        <begin position="128"/>
        <end position="153"/>
    </location>
</feature>
<evidence type="ECO:0000313" key="8">
    <source>
        <dbReference type="EMBL" id="MFC5134676.1"/>
    </source>
</evidence>
<organism evidence="8 9">
    <name type="scientific">Halorubrum glutamatedens</name>
    <dbReference type="NCBI Taxonomy" id="2707018"/>
    <lineage>
        <taxon>Archaea</taxon>
        <taxon>Methanobacteriati</taxon>
        <taxon>Methanobacteriota</taxon>
        <taxon>Stenosarchaea group</taxon>
        <taxon>Halobacteria</taxon>
        <taxon>Halobacteriales</taxon>
        <taxon>Haloferacaceae</taxon>
        <taxon>Halorubrum</taxon>
    </lineage>
</organism>
<dbReference type="InterPro" id="IPR020846">
    <property type="entry name" value="MFS_dom"/>
</dbReference>
<reference evidence="8 9" key="1">
    <citation type="journal article" date="2019" name="Int. J. Syst. Evol. Microbiol.">
        <title>The Global Catalogue of Microorganisms (GCM) 10K type strain sequencing project: providing services to taxonomists for standard genome sequencing and annotation.</title>
        <authorList>
            <consortium name="The Broad Institute Genomics Platform"/>
            <consortium name="The Broad Institute Genome Sequencing Center for Infectious Disease"/>
            <person name="Wu L."/>
            <person name="Ma J."/>
        </authorList>
    </citation>
    <scope>NUCLEOTIDE SEQUENCE [LARGE SCALE GENOMIC DNA]</scope>
    <source>
        <strain evidence="8 9">CGMCC 1.16026</strain>
    </source>
</reference>
<feature type="transmembrane region" description="Helical" evidence="6">
    <location>
        <begin position="159"/>
        <end position="181"/>
    </location>
</feature>
<dbReference type="RefSeq" id="WP_122106203.1">
    <property type="nucleotide sequence ID" value="NZ_JBHSKV010000010.1"/>
</dbReference>
<dbReference type="CDD" id="cd17325">
    <property type="entry name" value="MFS_MdtG_SLC18_like"/>
    <property type="match status" value="1"/>
</dbReference>
<feature type="transmembrane region" description="Helical" evidence="6">
    <location>
        <begin position="75"/>
        <end position="92"/>
    </location>
</feature>
<name>A0ABD5QRM4_9EURY</name>
<dbReference type="PANTHER" id="PTHR43124:SF3">
    <property type="entry name" value="CHLORAMPHENICOL EFFLUX PUMP RV0191"/>
    <property type="match status" value="1"/>
</dbReference>
<keyword evidence="5 6" id="KW-0472">Membrane</keyword>
<feature type="transmembrane region" description="Helical" evidence="6">
    <location>
        <begin position="245"/>
        <end position="264"/>
    </location>
</feature>
<evidence type="ECO:0000313" key="9">
    <source>
        <dbReference type="Proteomes" id="UP001596145"/>
    </source>
</evidence>
<keyword evidence="3 6" id="KW-0812">Transmembrane</keyword>